<feature type="compositionally biased region" description="Basic and acidic residues" evidence="2">
    <location>
        <begin position="649"/>
        <end position="665"/>
    </location>
</feature>
<sequence>MANNSKSEIGLNIDESFRLLQELRERVVGQRRTQSSLGSVAPSSGIDFSKQTFAPQRGLPESPLTKNSNSFSRVSGSSLIPSRDAQSTYMLFTSTGEFGSSSGQNQRFQNYSAGKQQPKNSPAGGAGNFLSTDYESPSDVYVGGWMSDKRHGRGICDYANGNRYEGEWAYDQRHGTGTLFLTSGSRYQGQWVRDEIHGKGVAVYSEGDIFDGEWEHNKRANGSGRLLYANGDIYTGSFVNEQRHGFGELLLVNGDYFRINKQGSYDGEWANGLPHGIGCMKYCGEIIQFGFYYEGMWKNNRRFGEGIQRYKNGDCFRGVWIDGFREGAGILDKKLNEIDVRQSGQKSQNRGSWMFVSPQNSSLENKSKQNEQSPQQNQNLTGQGCQVEGVWKHGKINGDVIIRFKNGDIDFAQFEYGIRNRRGKRIFSNGDSYTAESYPEVPIEGEGIYESQLGDIYEGSFSRGVPNGFGILKRRNGDVYRGQWINGKEEGDGVYIGSQGGMYKGEWKSGKWDGFGELRLTNGEIYIGQFQKGKKQGRGRMEFSDGSVYDGFWANNKRQGDGAAVWVRDKKLQSDLDQKKMIRRQKLVDEIDQQDQMQMELELMKEQGYQQQEQEQINQQDQINQQGQMNDNNGLQQGSQQQRINKGQNKGEKLDGYQALKRSEQEMNEDNNNLNNNKDKSKHKRKQQKKLQQEQEEDQDEEEDEQQYNSDSNRENYKSSEDQWIDRVRKLGSQEEKQQREEQMKIIKQQKQYELAQRAANEQKLKHDEVLKKMVPKGQFQTQKEKQLNSSNKIKDAEETKKFMNDLKKGVLIMRGNAIDDDGEGIEEGKDGQINEKMWNSIPETADTDQQRNQNMNDLIGKKAGHVSSLFCISTPDFRL</sequence>
<dbReference type="SMART" id="SM00698">
    <property type="entry name" value="MORN"/>
    <property type="match status" value="12"/>
</dbReference>
<feature type="region of interest" description="Disordered" evidence="2">
    <location>
        <begin position="342"/>
        <end position="381"/>
    </location>
</feature>
<name>A0A5J4X4C7_9EUKA</name>
<dbReference type="Pfam" id="PF02493">
    <property type="entry name" value="MORN"/>
    <property type="match status" value="13"/>
</dbReference>
<feature type="compositionally biased region" description="Low complexity" evidence="2">
    <location>
        <begin position="68"/>
        <end position="78"/>
    </location>
</feature>
<proteinExistence type="predicted"/>
<dbReference type="InterPro" id="IPR003409">
    <property type="entry name" value="MORN"/>
</dbReference>
<feature type="region of interest" description="Disordered" evidence="2">
    <location>
        <begin position="30"/>
        <end position="78"/>
    </location>
</feature>
<feature type="compositionally biased region" description="Polar residues" evidence="2">
    <location>
        <begin position="31"/>
        <end position="42"/>
    </location>
</feature>
<evidence type="ECO:0000256" key="2">
    <source>
        <dbReference type="SAM" id="MobiDB-lite"/>
    </source>
</evidence>
<organism evidence="3 4">
    <name type="scientific">Streblomastix strix</name>
    <dbReference type="NCBI Taxonomy" id="222440"/>
    <lineage>
        <taxon>Eukaryota</taxon>
        <taxon>Metamonada</taxon>
        <taxon>Preaxostyla</taxon>
        <taxon>Oxymonadida</taxon>
        <taxon>Streblomastigidae</taxon>
        <taxon>Streblomastix</taxon>
    </lineage>
</organism>
<keyword evidence="1" id="KW-0677">Repeat</keyword>
<dbReference type="PANTHER" id="PTHR43215:SF14">
    <property type="entry name" value="RADIAL SPOKE HEAD 1 HOMOLOG"/>
    <property type="match status" value="1"/>
</dbReference>
<evidence type="ECO:0000313" key="3">
    <source>
        <dbReference type="EMBL" id="KAA6401525.1"/>
    </source>
</evidence>
<dbReference type="AlphaFoldDB" id="A0A5J4X4C7"/>
<feature type="compositionally biased region" description="Polar residues" evidence="2">
    <location>
        <begin position="639"/>
        <end position="648"/>
    </location>
</feature>
<dbReference type="Proteomes" id="UP000324800">
    <property type="component" value="Unassembled WGS sequence"/>
</dbReference>
<evidence type="ECO:0000256" key="1">
    <source>
        <dbReference type="ARBA" id="ARBA00022737"/>
    </source>
</evidence>
<dbReference type="OrthoDB" id="423343at2759"/>
<feature type="compositionally biased region" description="Polar residues" evidence="2">
    <location>
        <begin position="104"/>
        <end position="120"/>
    </location>
</feature>
<gene>
    <name evidence="3" type="ORF">EZS28_002949</name>
</gene>
<protein>
    <submittedName>
        <fullName evidence="3">Putative 2-isopropylmalate synthase</fullName>
    </submittedName>
</protein>
<dbReference type="PANTHER" id="PTHR43215">
    <property type="entry name" value="RADIAL SPOKE HEAD 1 HOMOLOG"/>
    <property type="match status" value="1"/>
</dbReference>
<reference evidence="3 4" key="1">
    <citation type="submission" date="2019-03" db="EMBL/GenBank/DDBJ databases">
        <title>Single cell metagenomics reveals metabolic interactions within the superorganism composed of flagellate Streblomastix strix and complex community of Bacteroidetes bacteria on its surface.</title>
        <authorList>
            <person name="Treitli S.C."/>
            <person name="Kolisko M."/>
            <person name="Husnik F."/>
            <person name="Keeling P."/>
            <person name="Hampl V."/>
        </authorList>
    </citation>
    <scope>NUCLEOTIDE SEQUENCE [LARGE SCALE GENOMIC DNA]</scope>
    <source>
        <strain evidence="3">ST1C</strain>
    </source>
</reference>
<comment type="caution">
    <text evidence="3">The sequence shown here is derived from an EMBL/GenBank/DDBJ whole genome shotgun (WGS) entry which is preliminary data.</text>
</comment>
<feature type="compositionally biased region" description="Basic residues" evidence="2">
    <location>
        <begin position="680"/>
        <end position="689"/>
    </location>
</feature>
<evidence type="ECO:0000313" key="4">
    <source>
        <dbReference type="Proteomes" id="UP000324800"/>
    </source>
</evidence>
<dbReference type="GO" id="GO:0005829">
    <property type="term" value="C:cytosol"/>
    <property type="evidence" value="ECO:0007669"/>
    <property type="project" value="TreeGrafter"/>
</dbReference>
<feature type="compositionally biased region" description="Acidic residues" evidence="2">
    <location>
        <begin position="694"/>
        <end position="706"/>
    </location>
</feature>
<dbReference type="Gene3D" id="2.20.110.10">
    <property type="entry name" value="Histone H3 K4-specific methyltransferase SET7/9 N-terminal domain"/>
    <property type="match status" value="4"/>
</dbReference>
<feature type="compositionally biased region" description="Low complexity" evidence="2">
    <location>
        <begin position="606"/>
        <end position="638"/>
    </location>
</feature>
<feature type="region of interest" description="Disordered" evidence="2">
    <location>
        <begin position="606"/>
        <end position="724"/>
    </location>
</feature>
<dbReference type="EMBL" id="SNRW01000376">
    <property type="protein sequence ID" value="KAA6401525.1"/>
    <property type="molecule type" value="Genomic_DNA"/>
</dbReference>
<feature type="region of interest" description="Disordered" evidence="2">
    <location>
        <begin position="98"/>
        <end position="130"/>
    </location>
</feature>
<accession>A0A5J4X4C7</accession>
<feature type="compositionally biased region" description="Basic and acidic residues" evidence="2">
    <location>
        <begin position="712"/>
        <end position="724"/>
    </location>
</feature>
<dbReference type="SUPFAM" id="SSF82185">
    <property type="entry name" value="Histone H3 K4-specific methyltransferase SET7/9 N-terminal domain"/>
    <property type="match status" value="4"/>
</dbReference>